<organism evidence="2 3">
    <name type="scientific">Leucobacter weissii</name>
    <dbReference type="NCBI Taxonomy" id="1983706"/>
    <lineage>
        <taxon>Bacteria</taxon>
        <taxon>Bacillati</taxon>
        <taxon>Actinomycetota</taxon>
        <taxon>Actinomycetes</taxon>
        <taxon>Micrococcales</taxon>
        <taxon>Microbacteriaceae</taxon>
        <taxon>Leucobacter</taxon>
    </lineage>
</organism>
<sequence>MGRARDRALYVEIDIRAPMETVWSLTQDPVLHARWDARFSRIVPTGLRDDGAQEFRYELGLGVHTIRGTGVSLGERRGARGSRTSALVFDTDDRLSPLGRGRGYWRYLPTEGGVRFITGYDYEPGWGPLGRLLDPLLTRRLVWRLTAWSFDRLRLWAEQGVAPERVRWWRLAGPRARAGRCRSRPQRGGSASVMDDAPDSLGALER</sequence>
<dbReference type="Pfam" id="PF10604">
    <property type="entry name" value="Polyketide_cyc2"/>
    <property type="match status" value="1"/>
</dbReference>
<accession>A0A939MHG5</accession>
<evidence type="ECO:0000313" key="3">
    <source>
        <dbReference type="Proteomes" id="UP000664382"/>
    </source>
</evidence>
<comment type="caution">
    <text evidence="2">The sequence shown here is derived from an EMBL/GenBank/DDBJ whole genome shotgun (WGS) entry which is preliminary data.</text>
</comment>
<protein>
    <submittedName>
        <fullName evidence="2">SRPBCC family protein</fullName>
    </submittedName>
</protein>
<evidence type="ECO:0000313" key="2">
    <source>
        <dbReference type="EMBL" id="MBO1900803.1"/>
    </source>
</evidence>
<reference evidence="2" key="1">
    <citation type="submission" date="2021-03" db="EMBL/GenBank/DDBJ databases">
        <title>Leucobacter chromiisoli sp. nov., isolated from chromium-containing soil of chemical plant.</title>
        <authorList>
            <person name="Xu Z."/>
        </authorList>
    </citation>
    <scope>NUCLEOTIDE SEQUENCE</scope>
    <source>
        <strain evidence="2">S27</strain>
    </source>
</reference>
<dbReference type="InterPro" id="IPR019587">
    <property type="entry name" value="Polyketide_cyclase/dehydratase"/>
</dbReference>
<feature type="region of interest" description="Disordered" evidence="1">
    <location>
        <begin position="179"/>
        <end position="206"/>
    </location>
</feature>
<keyword evidence="3" id="KW-1185">Reference proteome</keyword>
<dbReference type="Gene3D" id="3.30.530.20">
    <property type="match status" value="1"/>
</dbReference>
<dbReference type="SUPFAM" id="SSF55961">
    <property type="entry name" value="Bet v1-like"/>
    <property type="match status" value="1"/>
</dbReference>
<proteinExistence type="predicted"/>
<dbReference type="RefSeq" id="WP_208095554.1">
    <property type="nucleotide sequence ID" value="NZ_JAGDYM010000004.1"/>
</dbReference>
<evidence type="ECO:0000256" key="1">
    <source>
        <dbReference type="SAM" id="MobiDB-lite"/>
    </source>
</evidence>
<dbReference type="AlphaFoldDB" id="A0A939MHG5"/>
<dbReference type="InterPro" id="IPR023393">
    <property type="entry name" value="START-like_dom_sf"/>
</dbReference>
<gene>
    <name evidence="2" type="ORF">J4H92_02435</name>
</gene>
<name>A0A939MHG5_9MICO</name>
<dbReference type="EMBL" id="JAGDYM010000004">
    <property type="protein sequence ID" value="MBO1900803.1"/>
    <property type="molecule type" value="Genomic_DNA"/>
</dbReference>
<dbReference type="Proteomes" id="UP000664382">
    <property type="component" value="Unassembled WGS sequence"/>
</dbReference>